<gene>
    <name evidence="1" type="ORF">B296_00005580</name>
</gene>
<proteinExistence type="predicted"/>
<dbReference type="EMBL" id="AMZH03000031">
    <property type="protein sequence ID" value="RRT85987.1"/>
    <property type="molecule type" value="Genomic_DNA"/>
</dbReference>
<reference evidence="1 2" key="1">
    <citation type="journal article" date="2014" name="Agronomy (Basel)">
        <title>A Draft Genome Sequence for Ensete ventricosum, the Drought-Tolerant Tree Against Hunger.</title>
        <authorList>
            <person name="Harrison J."/>
            <person name="Moore K.A."/>
            <person name="Paszkiewicz K."/>
            <person name="Jones T."/>
            <person name="Grant M."/>
            <person name="Ambacheew D."/>
            <person name="Muzemil S."/>
            <person name="Studholme D.J."/>
        </authorList>
    </citation>
    <scope>NUCLEOTIDE SEQUENCE [LARGE SCALE GENOMIC DNA]</scope>
</reference>
<name>A0A427BBY8_ENSVE</name>
<organism evidence="1 2">
    <name type="scientific">Ensete ventricosum</name>
    <name type="common">Abyssinian banana</name>
    <name type="synonym">Musa ensete</name>
    <dbReference type="NCBI Taxonomy" id="4639"/>
    <lineage>
        <taxon>Eukaryota</taxon>
        <taxon>Viridiplantae</taxon>
        <taxon>Streptophyta</taxon>
        <taxon>Embryophyta</taxon>
        <taxon>Tracheophyta</taxon>
        <taxon>Spermatophyta</taxon>
        <taxon>Magnoliopsida</taxon>
        <taxon>Liliopsida</taxon>
        <taxon>Zingiberales</taxon>
        <taxon>Musaceae</taxon>
        <taxon>Ensete</taxon>
    </lineage>
</organism>
<dbReference type="AlphaFoldDB" id="A0A427BBY8"/>
<protein>
    <submittedName>
        <fullName evidence="1">Uncharacterized protein</fullName>
    </submittedName>
</protein>
<evidence type="ECO:0000313" key="1">
    <source>
        <dbReference type="EMBL" id="RRT85987.1"/>
    </source>
</evidence>
<dbReference type="Proteomes" id="UP000287651">
    <property type="component" value="Unassembled WGS sequence"/>
</dbReference>
<comment type="caution">
    <text evidence="1">The sequence shown here is derived from an EMBL/GenBank/DDBJ whole genome shotgun (WGS) entry which is preliminary data.</text>
</comment>
<evidence type="ECO:0000313" key="2">
    <source>
        <dbReference type="Proteomes" id="UP000287651"/>
    </source>
</evidence>
<sequence>MLAASREGQLLWGATNSNKMAWEAKCYRRLMEAEHGVARYARRGRGRGALGIGQRKVLIEEVEKGAVDPSKERRVVSPKPHRALDLFKASRRLCDAAWCRWAMAAGSSVEDVMAGDLVGGLQVPQMHGWRAWLPGSLDYRGLPLIEERISTNIRELEWSCW</sequence>
<accession>A0A427BBY8</accession>